<name>A0A9P9FQ06_9HYPO</name>
<feature type="region of interest" description="Disordered" evidence="4">
    <location>
        <begin position="1"/>
        <end position="122"/>
    </location>
</feature>
<dbReference type="EMBL" id="JAGMUV010000002">
    <property type="protein sequence ID" value="KAH7170259.1"/>
    <property type="molecule type" value="Genomic_DNA"/>
</dbReference>
<dbReference type="GO" id="GO:0071013">
    <property type="term" value="C:catalytic step 2 spliceosome"/>
    <property type="evidence" value="ECO:0007669"/>
    <property type="project" value="TreeGrafter"/>
</dbReference>
<evidence type="ECO:0000256" key="4">
    <source>
        <dbReference type="SAM" id="MobiDB-lite"/>
    </source>
</evidence>
<comment type="similarity">
    <text evidence="2">Belongs to the NRDE2 family.</text>
</comment>
<dbReference type="PANTHER" id="PTHR13471:SF0">
    <property type="entry name" value="NUCLEAR EXOSOME REGULATOR NRDE2"/>
    <property type="match status" value="1"/>
</dbReference>
<feature type="compositionally biased region" description="Basic and acidic residues" evidence="4">
    <location>
        <begin position="19"/>
        <end position="28"/>
    </location>
</feature>
<feature type="compositionally biased region" description="Basic and acidic residues" evidence="4">
    <location>
        <begin position="207"/>
        <end position="220"/>
    </location>
</feature>
<comment type="subcellular location">
    <subcellularLocation>
        <location evidence="1">Nucleus</location>
    </subcellularLocation>
</comment>
<evidence type="ECO:0000256" key="3">
    <source>
        <dbReference type="ARBA" id="ARBA00023242"/>
    </source>
</evidence>
<keyword evidence="3" id="KW-0539">Nucleus</keyword>
<keyword evidence="6" id="KW-1185">Reference proteome</keyword>
<dbReference type="OrthoDB" id="297219at2759"/>
<feature type="compositionally biased region" description="Basic and acidic residues" evidence="4">
    <location>
        <begin position="51"/>
        <end position="74"/>
    </location>
</feature>
<dbReference type="GO" id="GO:0031048">
    <property type="term" value="P:regulatory ncRNA-mediated heterochromatin formation"/>
    <property type="evidence" value="ECO:0007669"/>
    <property type="project" value="TreeGrafter"/>
</dbReference>
<dbReference type="PANTHER" id="PTHR13471">
    <property type="entry name" value="TETRATRICOPEPTIDE-LIKE HELICAL"/>
    <property type="match status" value="1"/>
</dbReference>
<organism evidence="5 6">
    <name type="scientific">Dactylonectria macrodidyma</name>
    <dbReference type="NCBI Taxonomy" id="307937"/>
    <lineage>
        <taxon>Eukaryota</taxon>
        <taxon>Fungi</taxon>
        <taxon>Dikarya</taxon>
        <taxon>Ascomycota</taxon>
        <taxon>Pezizomycotina</taxon>
        <taxon>Sordariomycetes</taxon>
        <taxon>Hypocreomycetidae</taxon>
        <taxon>Hypocreales</taxon>
        <taxon>Nectriaceae</taxon>
        <taxon>Dactylonectria</taxon>
    </lineage>
</organism>
<evidence type="ECO:0000256" key="1">
    <source>
        <dbReference type="ARBA" id="ARBA00004123"/>
    </source>
</evidence>
<evidence type="ECO:0000256" key="2">
    <source>
        <dbReference type="ARBA" id="ARBA00009265"/>
    </source>
</evidence>
<gene>
    <name evidence="5" type="ORF">EDB81DRAFT_157958</name>
</gene>
<dbReference type="GO" id="GO:1902369">
    <property type="term" value="P:negative regulation of RNA catabolic process"/>
    <property type="evidence" value="ECO:0007669"/>
    <property type="project" value="TreeGrafter"/>
</dbReference>
<dbReference type="Proteomes" id="UP000738349">
    <property type="component" value="Unassembled WGS sequence"/>
</dbReference>
<evidence type="ECO:0000313" key="6">
    <source>
        <dbReference type="Proteomes" id="UP000738349"/>
    </source>
</evidence>
<comment type="caution">
    <text evidence="5">The sequence shown here is derived from an EMBL/GenBank/DDBJ whole genome shotgun (WGS) entry which is preliminary data.</text>
</comment>
<dbReference type="InterPro" id="IPR013633">
    <property type="entry name" value="NRDE-2"/>
</dbReference>
<feature type="region of interest" description="Disordered" evidence="4">
    <location>
        <begin position="195"/>
        <end position="248"/>
    </location>
</feature>
<feature type="region of interest" description="Disordered" evidence="4">
    <location>
        <begin position="262"/>
        <end position="283"/>
    </location>
</feature>
<feature type="compositionally biased region" description="Basic residues" evidence="4">
    <location>
        <begin position="75"/>
        <end position="93"/>
    </location>
</feature>
<dbReference type="Gene3D" id="1.25.40.10">
    <property type="entry name" value="Tetratricopeptide repeat domain"/>
    <property type="match status" value="1"/>
</dbReference>
<reference evidence="5" key="1">
    <citation type="journal article" date="2021" name="Nat. Commun.">
        <title>Genetic determinants of endophytism in the Arabidopsis root mycobiome.</title>
        <authorList>
            <person name="Mesny F."/>
            <person name="Miyauchi S."/>
            <person name="Thiergart T."/>
            <person name="Pickel B."/>
            <person name="Atanasova L."/>
            <person name="Karlsson M."/>
            <person name="Huettel B."/>
            <person name="Barry K.W."/>
            <person name="Haridas S."/>
            <person name="Chen C."/>
            <person name="Bauer D."/>
            <person name="Andreopoulos W."/>
            <person name="Pangilinan J."/>
            <person name="LaButti K."/>
            <person name="Riley R."/>
            <person name="Lipzen A."/>
            <person name="Clum A."/>
            <person name="Drula E."/>
            <person name="Henrissat B."/>
            <person name="Kohler A."/>
            <person name="Grigoriev I.V."/>
            <person name="Martin F.M."/>
            <person name="Hacquard S."/>
        </authorList>
    </citation>
    <scope>NUCLEOTIDE SEQUENCE</scope>
    <source>
        <strain evidence="5">MPI-CAGE-AT-0147</strain>
    </source>
</reference>
<sequence length="1107" mass="125669">MSSKDEGSRLTVPKFASFKAKETPREIKAPNFSSFKPKEPEKPTRSVGTGDDDHDRDSRRKRIRLSESHDSDGKQRRHHSKSHRHGSDRRHKEHSNPPSRPETPAQQAPKVVLPRKEDAPSSLYVIDTKGDPLILKYGGVDKSQIPSYYRYGYGRVLGTAGRLVIHREGARDEFSLRMPGEGTFNYNDEEGLRSKTWRVTPNPRRIRVQEADAKSDEDQHFLPLRTSKKHKHSQDDPESSGNDQQPSYRSIEGKAKARQFLDSDLESDSESTAEPFDTDKNNPLKWKSIQLSRQVKDHPDDIDSWLELANHQDALLRAGEDIDHKALEGEVHSYAEIKLSMLESALTNASDPQDRLRVLIPLMREGNKVWTSKAAAKKWAELLKEEDKSFALWKTHLDFAMSNISTFYYDGIKKMHLDRLHQTIRRPESDASKEKFGELIYIFLRATRFIHDSGYKELAVAAWQAVLELNLFRPTEIEGYDQALSEFRDFWESEVPRIGDPDAQGWAKFVEADGMVDPPEPLEDEPGHSAESRDDYKVWASIERGRAEKARIPARTMDQGTEDDPFRVIMFSDIEQLLFVIPRSVLPDLVPQLTDAFLVFARLPPAFTSSEWTEGVIRDQFLAGPAPGMKLPVIDKAANVDDISEDIQRKPPPFDQGGLRVASSLDILYTETAWFSYVPQRTQYNRAELGLVVNVTRQLVHAAGIEGLGEYYLGLCSMKYGTGVKKQAKALLKRYPTNLKLYGAYALAEFANNNPVVATKVLTSATELASKPPSSETFLLWRIWSWMELEVGQKNLAIRRLCSSVDETMRSQAEDGGVSQTVLLRVHQTFSSNLGHSLFVGNLDDAAIYVGCLALFAYLTSEGCKEPTSAAQGNISAAMEVIHSKSAEFKSQGYESSKAHERALQFAARILYLNATRGPFRRAYMLEQLSMFIAFFPQNTIFLSLLEWSDSSLRVVDEVRTLLHEKVLVAGQDCMSSRLFAIQHEIRRGNVNTTKAAFEHAVTSDVCKFSVPVWVMFIQFCASQRELRAKAKDVLFRALRHCPWSKDVMMEAFYTVSQDMESTELRGVFDTMTSKGLRVHVDLDEFLEKRREKRRGIKERRQDTKKA</sequence>
<dbReference type="InterPro" id="IPR011990">
    <property type="entry name" value="TPR-like_helical_dom_sf"/>
</dbReference>
<accession>A0A9P9FQ06</accession>
<feature type="compositionally biased region" description="Polar residues" evidence="4">
    <location>
        <begin position="239"/>
        <end position="248"/>
    </location>
</feature>
<protein>
    <submittedName>
        <fullName evidence="5">NRDE-2, necessary for RNA interference-domain-containing protein</fullName>
    </submittedName>
</protein>
<dbReference type="AlphaFoldDB" id="A0A9P9FQ06"/>
<dbReference type="Pfam" id="PF08424">
    <property type="entry name" value="NRDE-2"/>
    <property type="match status" value="1"/>
</dbReference>
<evidence type="ECO:0000313" key="5">
    <source>
        <dbReference type="EMBL" id="KAH7170259.1"/>
    </source>
</evidence>
<proteinExistence type="inferred from homology"/>